<proteinExistence type="predicted"/>
<evidence type="ECO:0000313" key="2">
    <source>
        <dbReference type="Proteomes" id="UP001169764"/>
    </source>
</evidence>
<evidence type="ECO:0000313" key="1">
    <source>
        <dbReference type="EMBL" id="MDO6416327.1"/>
    </source>
</evidence>
<dbReference type="EMBL" id="JAUOTP010000010">
    <property type="protein sequence ID" value="MDO6416327.1"/>
    <property type="molecule type" value="Genomic_DNA"/>
</dbReference>
<dbReference type="RefSeq" id="WP_303545725.1">
    <property type="nucleotide sequence ID" value="NZ_JAUOTP010000010.1"/>
</dbReference>
<gene>
    <name evidence="1" type="ORF">Q4F19_18220</name>
</gene>
<dbReference type="Proteomes" id="UP001169764">
    <property type="component" value="Unassembled WGS sequence"/>
</dbReference>
<sequence>MNVERGSFDGEETPESEAALDARIAALAEAAMESPAYYAVFGPQGEAESEARAEADIAAGRVYSNEEVVAWLKTWGSPDAKPFPHRWSK</sequence>
<reference evidence="1" key="1">
    <citation type="submission" date="2023-07" db="EMBL/GenBank/DDBJ databases">
        <authorList>
            <person name="Kim M."/>
        </authorList>
    </citation>
    <scope>NUCLEOTIDE SEQUENCE</scope>
    <source>
        <strain evidence="1">BIUV-7</strain>
    </source>
</reference>
<comment type="caution">
    <text evidence="1">The sequence shown here is derived from an EMBL/GenBank/DDBJ whole genome shotgun (WGS) entry which is preliminary data.</text>
</comment>
<organism evidence="1 2">
    <name type="scientific">Sphingomonas natans</name>
    <dbReference type="NCBI Taxonomy" id="3063330"/>
    <lineage>
        <taxon>Bacteria</taxon>
        <taxon>Pseudomonadati</taxon>
        <taxon>Pseudomonadota</taxon>
        <taxon>Alphaproteobacteria</taxon>
        <taxon>Sphingomonadales</taxon>
        <taxon>Sphingomonadaceae</taxon>
        <taxon>Sphingomonas</taxon>
    </lineage>
</organism>
<keyword evidence="2" id="KW-1185">Reference proteome</keyword>
<name>A0ABT8YDA9_9SPHN</name>
<accession>A0ABT8YDA9</accession>
<evidence type="ECO:0008006" key="3">
    <source>
        <dbReference type="Google" id="ProtNLM"/>
    </source>
</evidence>
<protein>
    <recommendedName>
        <fullName evidence="3">Antitoxin</fullName>
    </recommendedName>
</protein>